<proteinExistence type="predicted"/>
<organism evidence="1 2">
    <name type="scientific">Frankliniella fusca</name>
    <dbReference type="NCBI Taxonomy" id="407009"/>
    <lineage>
        <taxon>Eukaryota</taxon>
        <taxon>Metazoa</taxon>
        <taxon>Ecdysozoa</taxon>
        <taxon>Arthropoda</taxon>
        <taxon>Hexapoda</taxon>
        <taxon>Insecta</taxon>
        <taxon>Pterygota</taxon>
        <taxon>Neoptera</taxon>
        <taxon>Paraneoptera</taxon>
        <taxon>Thysanoptera</taxon>
        <taxon>Terebrantia</taxon>
        <taxon>Thripoidea</taxon>
        <taxon>Thripidae</taxon>
        <taxon>Frankliniella</taxon>
    </lineage>
</organism>
<sequence>MIKLKMSDQSRFQRLRYEYAAYSEELHTVSGTSQQNERHDIVNAEEITEPDIVNVEDMTEPVPRAK</sequence>
<keyword evidence="1" id="KW-0547">Nucleotide-binding</keyword>
<accession>A0AAE1GWN7</accession>
<name>A0AAE1GWN7_9NEOP</name>
<protein>
    <submittedName>
        <fullName evidence="1">Lactococcin transport/processing ATP-binding protein LcnC-like</fullName>
    </submittedName>
</protein>
<evidence type="ECO:0000313" key="2">
    <source>
        <dbReference type="Proteomes" id="UP001219518"/>
    </source>
</evidence>
<reference evidence="1" key="2">
    <citation type="journal article" date="2023" name="BMC Genomics">
        <title>Pest status, molecular evolution, and epigenetic factors derived from the genome assembly of Frankliniella fusca, a thysanopteran phytovirus vector.</title>
        <authorList>
            <person name="Catto M.A."/>
            <person name="Labadie P.E."/>
            <person name="Jacobson A.L."/>
            <person name="Kennedy G.G."/>
            <person name="Srinivasan R."/>
            <person name="Hunt B.G."/>
        </authorList>
    </citation>
    <scope>NUCLEOTIDE SEQUENCE</scope>
    <source>
        <strain evidence="1">PL_HMW_Pooled</strain>
    </source>
</reference>
<comment type="caution">
    <text evidence="1">The sequence shown here is derived from an EMBL/GenBank/DDBJ whole genome shotgun (WGS) entry which is preliminary data.</text>
</comment>
<dbReference type="GO" id="GO:0005524">
    <property type="term" value="F:ATP binding"/>
    <property type="evidence" value="ECO:0007669"/>
    <property type="project" value="UniProtKB-KW"/>
</dbReference>
<reference evidence="1" key="1">
    <citation type="submission" date="2021-07" db="EMBL/GenBank/DDBJ databases">
        <authorList>
            <person name="Catto M.A."/>
            <person name="Jacobson A."/>
            <person name="Kennedy G."/>
            <person name="Labadie P."/>
            <person name="Hunt B.G."/>
            <person name="Srinivasan R."/>
        </authorList>
    </citation>
    <scope>NUCLEOTIDE SEQUENCE</scope>
    <source>
        <strain evidence="1">PL_HMW_Pooled</strain>
        <tissue evidence="1">Head</tissue>
    </source>
</reference>
<dbReference type="AlphaFoldDB" id="A0AAE1GWN7"/>
<dbReference type="Proteomes" id="UP001219518">
    <property type="component" value="Unassembled WGS sequence"/>
</dbReference>
<gene>
    <name evidence="1" type="ORF">KUF71_020163</name>
</gene>
<keyword evidence="2" id="KW-1185">Reference proteome</keyword>
<keyword evidence="1" id="KW-0067">ATP-binding</keyword>
<evidence type="ECO:0000313" key="1">
    <source>
        <dbReference type="EMBL" id="KAK3910394.1"/>
    </source>
</evidence>
<dbReference type="EMBL" id="JAHWGI010000156">
    <property type="protein sequence ID" value="KAK3910394.1"/>
    <property type="molecule type" value="Genomic_DNA"/>
</dbReference>